<dbReference type="VEuPathDB" id="TriTrypDB:ADEAN_000484500"/>
<name>A0A7G2CEE9_9TRYP</name>
<feature type="region of interest" description="Disordered" evidence="1">
    <location>
        <begin position="192"/>
        <end position="263"/>
    </location>
</feature>
<dbReference type="EMBL" id="LR877152">
    <property type="protein sequence ID" value="CAD2217367.1"/>
    <property type="molecule type" value="Genomic_DNA"/>
</dbReference>
<gene>
    <name evidence="2" type="ORF">ADEAN_000484500</name>
</gene>
<proteinExistence type="predicted"/>
<sequence length="263" mass="29349">MRRHLPLSALCLLTGSPLIPRNKNIHNTYYTTVQSSMCYQSNFGKPSGNRSPTISTALNPSMKDLSFDPETRAAMRDDNVIIADIVRSISQLEGANNNNNHNKEEGHRAVSIKLVYTRLSLSVQEALSEKYDGLLNFLKSRKQFFLLVTDPSNPTSGTTYVKINDLLKNKYRQRELQKNTITDMLGIDRNIYKPVIKKKPPTARGRDRSRGRSSSSSSSARGRGKPSFPKKFDGSKSSPKKRSWSAAYRGAMDANNTTFGAPS</sequence>
<reference evidence="2 3" key="1">
    <citation type="submission" date="2020-08" db="EMBL/GenBank/DDBJ databases">
        <authorList>
            <person name="Newling K."/>
            <person name="Davey J."/>
            <person name="Forrester S."/>
        </authorList>
    </citation>
    <scope>NUCLEOTIDE SEQUENCE [LARGE SCALE GENOMIC DNA]</scope>
    <source>
        <strain evidence="3">Crithidia deanei Carvalho (ATCC PRA-265)</strain>
    </source>
</reference>
<keyword evidence="3" id="KW-1185">Reference proteome</keyword>
<protein>
    <submittedName>
        <fullName evidence="2">Uncharacterized protein</fullName>
    </submittedName>
</protein>
<organism evidence="2 3">
    <name type="scientific">Angomonas deanei</name>
    <dbReference type="NCBI Taxonomy" id="59799"/>
    <lineage>
        <taxon>Eukaryota</taxon>
        <taxon>Discoba</taxon>
        <taxon>Euglenozoa</taxon>
        <taxon>Kinetoplastea</taxon>
        <taxon>Metakinetoplastina</taxon>
        <taxon>Trypanosomatida</taxon>
        <taxon>Trypanosomatidae</taxon>
        <taxon>Strigomonadinae</taxon>
        <taxon>Angomonas</taxon>
    </lineage>
</organism>
<evidence type="ECO:0000256" key="1">
    <source>
        <dbReference type="SAM" id="MobiDB-lite"/>
    </source>
</evidence>
<feature type="compositionally biased region" description="Low complexity" evidence="1">
    <location>
        <begin position="212"/>
        <end position="221"/>
    </location>
</feature>
<evidence type="ECO:0000313" key="3">
    <source>
        <dbReference type="Proteomes" id="UP000515908"/>
    </source>
</evidence>
<dbReference type="Proteomes" id="UP000515908">
    <property type="component" value="Chromosome 08"/>
</dbReference>
<dbReference type="AlphaFoldDB" id="A0A7G2CEE9"/>
<feature type="compositionally biased region" description="Polar residues" evidence="1">
    <location>
        <begin position="254"/>
        <end position="263"/>
    </location>
</feature>
<evidence type="ECO:0000313" key="2">
    <source>
        <dbReference type="EMBL" id="CAD2217367.1"/>
    </source>
</evidence>
<accession>A0A7G2CEE9</accession>